<dbReference type="InterPro" id="IPR025586">
    <property type="entry name" value="PcfJ"/>
</dbReference>
<proteinExistence type="predicted"/>
<evidence type="ECO:0000313" key="3">
    <source>
        <dbReference type="Proteomes" id="UP000183975"/>
    </source>
</evidence>
<feature type="coiled-coil region" evidence="1">
    <location>
        <begin position="511"/>
        <end position="550"/>
    </location>
</feature>
<reference evidence="2 3" key="1">
    <citation type="submission" date="2016-11" db="EMBL/GenBank/DDBJ databases">
        <authorList>
            <person name="Jaros S."/>
            <person name="Januszkiewicz K."/>
            <person name="Wedrychowicz H."/>
        </authorList>
    </citation>
    <scope>NUCLEOTIDE SEQUENCE [LARGE SCALE GENOMIC DNA]</scope>
    <source>
        <strain evidence="2 3">DSM 14214</strain>
    </source>
</reference>
<evidence type="ECO:0000313" key="2">
    <source>
        <dbReference type="EMBL" id="SHL54419.1"/>
    </source>
</evidence>
<keyword evidence="3" id="KW-1185">Reference proteome</keyword>
<dbReference type="AlphaFoldDB" id="A0A1M7BII1"/>
<dbReference type="EMBL" id="FRAH01000134">
    <property type="protein sequence ID" value="SHL54419.1"/>
    <property type="molecule type" value="Genomic_DNA"/>
</dbReference>
<keyword evidence="1" id="KW-0175">Coiled coil</keyword>
<name>A0A1M7BII1_9FIRM</name>
<organism evidence="2 3">
    <name type="scientific">Anaerotignum lactatifermentans DSM 14214</name>
    <dbReference type="NCBI Taxonomy" id="1121323"/>
    <lineage>
        <taxon>Bacteria</taxon>
        <taxon>Bacillati</taxon>
        <taxon>Bacillota</taxon>
        <taxon>Clostridia</taxon>
        <taxon>Lachnospirales</taxon>
        <taxon>Anaerotignaceae</taxon>
        <taxon>Anaerotignum</taxon>
    </lineage>
</organism>
<protein>
    <submittedName>
        <fullName evidence="2">PcfJ-like protein</fullName>
    </submittedName>
</protein>
<gene>
    <name evidence="2" type="ORF">SAMN02745138_03568</name>
</gene>
<dbReference type="Pfam" id="PF14284">
    <property type="entry name" value="PcfJ"/>
    <property type="match status" value="1"/>
</dbReference>
<sequence length="655" mass="77985">MDKKDLKRYPIKIADKSTVSQACRIEKIDYYLHARTALIAHHRILVVSLYKREKLIKEEKHPAYRIFMTNKEYITQDFCGEKPVWRTGCIENLIEIKWYHGISIVCCDDRSAEVINRFFAYLQKEPLPPVNKLMEAQKRIMDTRLKKRYKAEMKVISKKMREIKKLPKDFMEWIDETAMAHSRYIYYKYSRKKFMDGYCTHCHSEVKVGGAKHRKIGFCPNCGCKVMFLAEGRAKYILDHGQAAYFQKTDQGFVVRFFSIRKEYGRQYREPKTSVTELKRIFYEGDKALPYEWRSYKQSGKVYWYDGLDGYAFYYTACYTKNLEKILNGTPYQYCAIKQFSERYEGAKVNVPGYLWRYLSKPFIEYMVKGKLYHLVEDLTQSWYYSGVYNQNGKSLMEILGVTKEQFRFIQRNDMNSFELNTYKKMLSGKYREIPEDFRAFCEKYKHNVDMILTLMQYTTLHKAERYCNEKATQQHPFFAVMRLWLDYLQFAAELQYDIKNSFVLFPKHLIKAHDNAAEELQKLREKESRKKMKLQNERAKSLLEQYRKVYSWTDGKLSIVVPKDLFSIREEGHCLHHCVAGYTQDVADGKTIILFVRRNSNLEKPFYTMEVKNGKIMQCQGFGHCEETEEVKRFVNAYKKKVLNKLKLMDLAAS</sequence>
<evidence type="ECO:0000256" key="1">
    <source>
        <dbReference type="SAM" id="Coils"/>
    </source>
</evidence>
<accession>A0A1M7BII1</accession>
<dbReference type="Proteomes" id="UP000183975">
    <property type="component" value="Unassembled WGS sequence"/>
</dbReference>
<dbReference type="RefSeq" id="WP_072853985.1">
    <property type="nucleotide sequence ID" value="NZ_FRAH01000134.1"/>
</dbReference>
<dbReference type="OrthoDB" id="1802755at2"/>